<dbReference type="Proteomes" id="UP000191448">
    <property type="component" value="Unassembled WGS sequence"/>
</dbReference>
<accession>A0A1V4SU32</accession>
<name>A0A1V4SU32_9CLOT</name>
<organism evidence="1 2">
    <name type="scientific">Clostridium thermobutyricum DSM 4928</name>
    <dbReference type="NCBI Taxonomy" id="1121339"/>
    <lineage>
        <taxon>Bacteria</taxon>
        <taxon>Bacillati</taxon>
        <taxon>Bacillota</taxon>
        <taxon>Clostridia</taxon>
        <taxon>Eubacteriales</taxon>
        <taxon>Clostridiaceae</taxon>
        <taxon>Clostridium</taxon>
    </lineage>
</organism>
<protein>
    <submittedName>
        <fullName evidence="1">Uncharacterized protein</fullName>
    </submittedName>
</protein>
<evidence type="ECO:0000313" key="1">
    <source>
        <dbReference type="EMBL" id="OPX47397.1"/>
    </source>
</evidence>
<dbReference type="OrthoDB" id="9794280at2"/>
<proteinExistence type="predicted"/>
<dbReference type="AlphaFoldDB" id="A0A1V4SU32"/>
<reference evidence="1 2" key="1">
    <citation type="submission" date="2016-02" db="EMBL/GenBank/DDBJ databases">
        <title>Genome sequence of Clostridium thermobutyricum DSM 4928.</title>
        <authorList>
            <person name="Poehlein A."/>
            <person name="Daniel R."/>
        </authorList>
    </citation>
    <scope>NUCLEOTIDE SEQUENCE [LARGE SCALE GENOMIC DNA]</scope>
    <source>
        <strain evidence="1 2">DSM 4928</strain>
    </source>
</reference>
<comment type="caution">
    <text evidence="1">The sequence shown here is derived from an EMBL/GenBank/DDBJ whole genome shotgun (WGS) entry which is preliminary data.</text>
</comment>
<evidence type="ECO:0000313" key="2">
    <source>
        <dbReference type="Proteomes" id="UP000191448"/>
    </source>
</evidence>
<sequence length="115" mass="13515">MNFKTEKNLKIVNEIMAYCYHFNTNNISVNIKTLEDISYIEIKAIIENFPKGAFESLNKALNTPRQREVEQYYWQLGGECEFDSELTLVGMMIDEAFIDYNNDTLFIKLQRKSIV</sequence>
<gene>
    <name evidence="1" type="ORF">CLTHE_19600</name>
</gene>
<dbReference type="RefSeq" id="WP_080023156.1">
    <property type="nucleotide sequence ID" value="NZ_LTAY01000048.1"/>
</dbReference>
<dbReference type="EMBL" id="LTAY01000048">
    <property type="protein sequence ID" value="OPX47397.1"/>
    <property type="molecule type" value="Genomic_DNA"/>
</dbReference>